<feature type="domain" description="Histidine kinase" evidence="4">
    <location>
        <begin position="511"/>
        <end position="598"/>
    </location>
</feature>
<evidence type="ECO:0000256" key="2">
    <source>
        <dbReference type="ARBA" id="ARBA00022777"/>
    </source>
</evidence>
<evidence type="ECO:0000259" key="5">
    <source>
        <dbReference type="PROSITE" id="PS50112"/>
    </source>
</evidence>
<proteinExistence type="predicted"/>
<accession>A0A1G8GXU3</accession>
<reference evidence="7 8" key="1">
    <citation type="submission" date="2016-10" db="EMBL/GenBank/DDBJ databases">
        <authorList>
            <person name="de Groot N.N."/>
        </authorList>
    </citation>
    <scope>NUCLEOTIDE SEQUENCE [LARGE SCALE GENOMIC DNA]</scope>
    <source>
        <strain evidence="7 8">DSM 5885</strain>
    </source>
</reference>
<dbReference type="Proteomes" id="UP000198607">
    <property type="component" value="Unassembled WGS sequence"/>
</dbReference>
<dbReference type="CDD" id="cd00130">
    <property type="entry name" value="PAS"/>
    <property type="match status" value="2"/>
</dbReference>
<dbReference type="Pfam" id="PF13426">
    <property type="entry name" value="PAS_9"/>
    <property type="match status" value="1"/>
</dbReference>
<dbReference type="PROSITE" id="PS50109">
    <property type="entry name" value="HIS_KIN"/>
    <property type="match status" value="1"/>
</dbReference>
<dbReference type="InterPro" id="IPR036890">
    <property type="entry name" value="HATPase_C_sf"/>
</dbReference>
<dbReference type="InterPro" id="IPR000014">
    <property type="entry name" value="PAS"/>
</dbReference>
<dbReference type="InterPro" id="IPR011712">
    <property type="entry name" value="Sig_transdc_His_kin_sub3_dim/P"/>
</dbReference>
<keyword evidence="8" id="KW-1185">Reference proteome</keyword>
<dbReference type="InterPro" id="IPR005467">
    <property type="entry name" value="His_kinase_dom"/>
</dbReference>
<feature type="domain" description="PAS" evidence="5">
    <location>
        <begin position="40"/>
        <end position="79"/>
    </location>
</feature>
<dbReference type="EMBL" id="FNCY01000011">
    <property type="protein sequence ID" value="SDH99213.1"/>
    <property type="molecule type" value="Genomic_DNA"/>
</dbReference>
<evidence type="ECO:0000259" key="6">
    <source>
        <dbReference type="PROSITE" id="PS50113"/>
    </source>
</evidence>
<dbReference type="Gene3D" id="3.30.450.20">
    <property type="entry name" value="PAS domain"/>
    <property type="match status" value="3"/>
</dbReference>
<dbReference type="GO" id="GO:0046983">
    <property type="term" value="F:protein dimerization activity"/>
    <property type="evidence" value="ECO:0007669"/>
    <property type="project" value="InterPro"/>
</dbReference>
<dbReference type="Pfam" id="PF07730">
    <property type="entry name" value="HisKA_3"/>
    <property type="match status" value="1"/>
</dbReference>
<name>A0A1G8GXU3_9RHOO</name>
<dbReference type="OrthoDB" id="8700796at2"/>
<sequence length="600" mass="67961">MKARNSGPEQSRRQLTGELERLEVIFRLSPVGIGITRMRDGALIDVNEAFSQLLGYNRSELLGKTSAELGLWADPDERDRTFARILSGDVIQEMPSKIVRKDKQVRDVMFSATISTIADENYLVGTLRDITAELQAERERRITERRLQLSLDLMPIVVFHQDLDLRYTFIANPQVPKTGETIIGGFDHDLFTPEDAKVTSAIKQRVIESGIGERHEIRMTIAGEIRWYDTLIEPERNADGAIIGIIGVAADITERMQREQRYRAVLEDQTEVIARYRRDGTMLYANEVYCRFFGKTEAQIVGHSWEPVAHPDDIALVEAKLNELSVNNPVVVIENRVYSGQGEERWMQFVNRGLYDESGVLREIQSVGRDITERKRNEQALAKYQARIYELLEYSDKLREKQRKDIARDIHDQLGALLTSIGFRIDSLKHRFRDDEAIRNEIDLIRSLVKQANAAARTICNALRPPVLDDLGLASACQWYMKDWSALVGIAAQGRFPSRLPDCSEQLSTDLFRAFQELLNNVAKHAHANGVKVSLSSGRQGLRLRVSDDGRGFAVDEARSKGYGLLGVKERILRHRGQMTIESGKTGTTVTLTIPWQGEA</sequence>
<dbReference type="PROSITE" id="PS50113">
    <property type="entry name" value="PAC"/>
    <property type="match status" value="2"/>
</dbReference>
<organism evidence="7 8">
    <name type="scientific">Propionivibrio dicarboxylicus</name>
    <dbReference type="NCBI Taxonomy" id="83767"/>
    <lineage>
        <taxon>Bacteria</taxon>
        <taxon>Pseudomonadati</taxon>
        <taxon>Pseudomonadota</taxon>
        <taxon>Betaproteobacteria</taxon>
        <taxon>Rhodocyclales</taxon>
        <taxon>Rhodocyclaceae</taxon>
        <taxon>Propionivibrio</taxon>
    </lineage>
</organism>
<dbReference type="PANTHER" id="PTHR24421">
    <property type="entry name" value="NITRATE/NITRITE SENSOR PROTEIN NARX-RELATED"/>
    <property type="match status" value="1"/>
</dbReference>
<keyword evidence="3" id="KW-0902">Two-component regulatory system</keyword>
<dbReference type="SMART" id="SM00086">
    <property type="entry name" value="PAC"/>
    <property type="match status" value="3"/>
</dbReference>
<dbReference type="SUPFAM" id="SSF55874">
    <property type="entry name" value="ATPase domain of HSP90 chaperone/DNA topoisomerase II/histidine kinase"/>
    <property type="match status" value="1"/>
</dbReference>
<dbReference type="STRING" id="83767.SAMN05660652_02672"/>
<dbReference type="GO" id="GO:0000155">
    <property type="term" value="F:phosphorelay sensor kinase activity"/>
    <property type="evidence" value="ECO:0007669"/>
    <property type="project" value="InterPro"/>
</dbReference>
<dbReference type="SMART" id="SM00091">
    <property type="entry name" value="PAS"/>
    <property type="match status" value="2"/>
</dbReference>
<dbReference type="Gene3D" id="3.30.565.10">
    <property type="entry name" value="Histidine kinase-like ATPase, C-terminal domain"/>
    <property type="match status" value="1"/>
</dbReference>
<protein>
    <submittedName>
        <fullName evidence="7">PAS domain S-box-containing protein</fullName>
    </submittedName>
</protein>
<evidence type="ECO:0000313" key="8">
    <source>
        <dbReference type="Proteomes" id="UP000198607"/>
    </source>
</evidence>
<dbReference type="InterPro" id="IPR003594">
    <property type="entry name" value="HATPase_dom"/>
</dbReference>
<dbReference type="Pfam" id="PF08448">
    <property type="entry name" value="PAS_4"/>
    <property type="match status" value="2"/>
</dbReference>
<dbReference type="RefSeq" id="WP_091938400.1">
    <property type="nucleotide sequence ID" value="NZ_FNCY01000011.1"/>
</dbReference>
<dbReference type="Pfam" id="PF02518">
    <property type="entry name" value="HATPase_c"/>
    <property type="match status" value="1"/>
</dbReference>
<dbReference type="InterPro" id="IPR013656">
    <property type="entry name" value="PAS_4"/>
</dbReference>
<keyword evidence="1" id="KW-0808">Transferase</keyword>
<dbReference type="AlphaFoldDB" id="A0A1G8GXU3"/>
<dbReference type="InterPro" id="IPR000700">
    <property type="entry name" value="PAS-assoc_C"/>
</dbReference>
<dbReference type="PROSITE" id="PS50112">
    <property type="entry name" value="PAS"/>
    <property type="match status" value="2"/>
</dbReference>
<evidence type="ECO:0000313" key="7">
    <source>
        <dbReference type="EMBL" id="SDH99213.1"/>
    </source>
</evidence>
<evidence type="ECO:0000259" key="4">
    <source>
        <dbReference type="PROSITE" id="PS50109"/>
    </source>
</evidence>
<dbReference type="InterPro" id="IPR001610">
    <property type="entry name" value="PAC"/>
</dbReference>
<dbReference type="SMART" id="SM00387">
    <property type="entry name" value="HATPase_c"/>
    <property type="match status" value="1"/>
</dbReference>
<feature type="domain" description="PAS" evidence="5">
    <location>
        <begin position="258"/>
        <end position="328"/>
    </location>
</feature>
<dbReference type="InterPro" id="IPR035965">
    <property type="entry name" value="PAS-like_dom_sf"/>
</dbReference>
<keyword evidence="2" id="KW-0418">Kinase</keyword>
<dbReference type="CDD" id="cd16917">
    <property type="entry name" value="HATPase_UhpB-NarQ-NarX-like"/>
    <property type="match status" value="1"/>
</dbReference>
<dbReference type="GO" id="GO:0016020">
    <property type="term" value="C:membrane"/>
    <property type="evidence" value="ECO:0007669"/>
    <property type="project" value="InterPro"/>
</dbReference>
<feature type="domain" description="PAC" evidence="6">
    <location>
        <begin position="331"/>
        <end position="383"/>
    </location>
</feature>
<dbReference type="SUPFAM" id="SSF55785">
    <property type="entry name" value="PYP-like sensor domain (PAS domain)"/>
    <property type="match status" value="3"/>
</dbReference>
<feature type="domain" description="PAC" evidence="6">
    <location>
        <begin position="210"/>
        <end position="264"/>
    </location>
</feature>
<dbReference type="NCBIfam" id="TIGR00229">
    <property type="entry name" value="sensory_box"/>
    <property type="match status" value="2"/>
</dbReference>
<gene>
    <name evidence="7" type="ORF">SAMN05660652_02672</name>
</gene>
<dbReference type="Gene3D" id="1.20.5.1930">
    <property type="match status" value="1"/>
</dbReference>
<evidence type="ECO:0000256" key="1">
    <source>
        <dbReference type="ARBA" id="ARBA00022679"/>
    </source>
</evidence>
<evidence type="ECO:0000256" key="3">
    <source>
        <dbReference type="ARBA" id="ARBA00023012"/>
    </source>
</evidence>
<dbReference type="InterPro" id="IPR050482">
    <property type="entry name" value="Sensor_HK_TwoCompSys"/>
</dbReference>
<dbReference type="PANTHER" id="PTHR24421:SF58">
    <property type="entry name" value="SIGNAL TRANSDUCTION HISTIDINE-PROTEIN KINASE_PHOSPHATASE UHPB"/>
    <property type="match status" value="1"/>
</dbReference>